<reference evidence="1" key="2">
    <citation type="submission" date="2024-02" db="EMBL/GenBank/DDBJ databases">
        <authorList>
            <person name="Prathaban M."/>
            <person name="Mythili R."/>
            <person name="Sharmila Devi N."/>
            <person name="Sobanaa M."/>
            <person name="Prathiviraj R."/>
            <person name="Selvin J."/>
        </authorList>
    </citation>
    <scope>NUCLEOTIDE SEQUENCE</scope>
    <source>
        <strain evidence="1">MP1014</strain>
    </source>
</reference>
<dbReference type="Proteomes" id="UP001310387">
    <property type="component" value="Unassembled WGS sequence"/>
</dbReference>
<proteinExistence type="predicted"/>
<keyword evidence="2" id="KW-1185">Reference proteome</keyword>
<protein>
    <submittedName>
        <fullName evidence="1">Uncharacterized protein</fullName>
    </submittedName>
</protein>
<dbReference type="RefSeq" id="WP_332902323.1">
    <property type="nucleotide sequence ID" value="NZ_JBAGLP010000118.1"/>
</dbReference>
<gene>
    <name evidence="1" type="ORF">V5O49_11290</name>
</gene>
<reference evidence="1" key="1">
    <citation type="journal article" date="2024" name="Antonie Van Leeuwenhoek">
        <title>Isoptericola haloaureus sp. nov., a dimorphic actinobacterium isolated from mangrove sediments of southeast India, implicating biosaline agricultural significance through nitrogen fixation and salt tolerance genes.</title>
        <authorList>
            <person name="Prathaban M."/>
            <person name="Prathiviraj R."/>
            <person name="Ravichandran M."/>
            <person name="Natarajan S.D."/>
            <person name="Sobanaa M."/>
            <person name="Hari Krishna Kumar S."/>
            <person name="Chandrasekar V."/>
            <person name="Selvin J."/>
        </authorList>
    </citation>
    <scope>NUCLEOTIDE SEQUENCE</scope>
    <source>
        <strain evidence="1">MP1014</strain>
    </source>
</reference>
<accession>A0ABU7Z859</accession>
<evidence type="ECO:0000313" key="2">
    <source>
        <dbReference type="Proteomes" id="UP001310387"/>
    </source>
</evidence>
<dbReference type="EMBL" id="JBAGLP010000118">
    <property type="protein sequence ID" value="MEG3615709.1"/>
    <property type="molecule type" value="Genomic_DNA"/>
</dbReference>
<sequence>MQGLARVGARRVGGGLSLMKSDRGVAENGGIDAVPQASVQSESHCVCFALERALRHCLQEGLFCACNGAFCYQASDYWRHDLTRSEKMGRIRRSLETRFRESSQN</sequence>
<evidence type="ECO:0000313" key="1">
    <source>
        <dbReference type="EMBL" id="MEG3615709.1"/>
    </source>
</evidence>
<name>A0ABU7Z859_9MICO</name>
<comment type="caution">
    <text evidence="1">The sequence shown here is derived from an EMBL/GenBank/DDBJ whole genome shotgun (WGS) entry which is preliminary data.</text>
</comment>
<organism evidence="1 2">
    <name type="scientific">Isoptericola haloaureus</name>
    <dbReference type="NCBI Taxonomy" id="1542902"/>
    <lineage>
        <taxon>Bacteria</taxon>
        <taxon>Bacillati</taxon>
        <taxon>Actinomycetota</taxon>
        <taxon>Actinomycetes</taxon>
        <taxon>Micrococcales</taxon>
        <taxon>Promicromonosporaceae</taxon>
        <taxon>Isoptericola</taxon>
    </lineage>
</organism>